<organism evidence="2 4">
    <name type="scientific">Holdemania massiliensis</name>
    <dbReference type="NCBI Taxonomy" id="1468449"/>
    <lineage>
        <taxon>Bacteria</taxon>
        <taxon>Bacillati</taxon>
        <taxon>Bacillota</taxon>
        <taxon>Erysipelotrichia</taxon>
        <taxon>Erysipelotrichales</taxon>
        <taxon>Erysipelotrichaceae</taxon>
        <taxon>Holdemania</taxon>
    </lineage>
</organism>
<sequence>MNYYTSQRLSPSITRITDFTGVCCYLVEGEEKACLLDTCNGFGNIREYAETLTDKPLFIILTHGHIDHAPGACWFDEVYLNHADLKLVHQHASRSYRLERFSADPQNQTIPQADYCPDFTGKYRDIQDGQDFDLGGVSIQMIACPGHTQGMMMPLVREERTIIFGDGCGVGVLLFGENSSTVSEYKKSLEKIQMLQDQYDLILRNHGTFTSPKELLGNVIECCNAILEGRASGQKIITHGIEFFIAQAVDEQENRLDGKTGNIKYTADKAC</sequence>
<dbReference type="OrthoDB" id="9761531at2"/>
<dbReference type="EMBL" id="WKPI01000011">
    <property type="protein sequence ID" value="MSC33086.1"/>
    <property type="molecule type" value="Genomic_DNA"/>
</dbReference>
<dbReference type="SMART" id="SM00849">
    <property type="entry name" value="Lactamase_B"/>
    <property type="match status" value="1"/>
</dbReference>
<accession>A0A6N7S795</accession>
<dbReference type="InterPro" id="IPR036866">
    <property type="entry name" value="RibonucZ/Hydroxyglut_hydro"/>
</dbReference>
<proteinExistence type="predicted"/>
<dbReference type="EMBL" id="WKPJ01000010">
    <property type="protein sequence ID" value="MSA89408.1"/>
    <property type="molecule type" value="Genomic_DNA"/>
</dbReference>
<dbReference type="InterPro" id="IPR001279">
    <property type="entry name" value="Metallo-B-lactamas"/>
</dbReference>
<dbReference type="RefSeq" id="WP_154238696.1">
    <property type="nucleotide sequence ID" value="NZ_CALJPI010000162.1"/>
</dbReference>
<gene>
    <name evidence="3" type="ORF">GKD88_08120</name>
    <name evidence="2" type="ORF">GKE08_08715</name>
</gene>
<dbReference type="Gene3D" id="3.60.15.10">
    <property type="entry name" value="Ribonuclease Z/Hydroxyacylglutathione hydrolase-like"/>
    <property type="match status" value="1"/>
</dbReference>
<dbReference type="Proteomes" id="UP000433575">
    <property type="component" value="Unassembled WGS sequence"/>
</dbReference>
<evidence type="ECO:0000313" key="3">
    <source>
        <dbReference type="EMBL" id="MSC33086.1"/>
    </source>
</evidence>
<keyword evidence="5" id="KW-1185">Reference proteome</keyword>
<dbReference type="GO" id="GO:0016787">
    <property type="term" value="F:hydrolase activity"/>
    <property type="evidence" value="ECO:0007669"/>
    <property type="project" value="UniProtKB-KW"/>
</dbReference>
<evidence type="ECO:0000313" key="2">
    <source>
        <dbReference type="EMBL" id="MSA89408.1"/>
    </source>
</evidence>
<evidence type="ECO:0000259" key="1">
    <source>
        <dbReference type="SMART" id="SM00849"/>
    </source>
</evidence>
<name>A0A6N7S795_9FIRM</name>
<keyword evidence="2" id="KW-0378">Hydrolase</keyword>
<dbReference type="Pfam" id="PF00753">
    <property type="entry name" value="Lactamase_B"/>
    <property type="match status" value="1"/>
</dbReference>
<feature type="domain" description="Metallo-beta-lactamase" evidence="1">
    <location>
        <begin position="21"/>
        <end position="206"/>
    </location>
</feature>
<evidence type="ECO:0000313" key="4">
    <source>
        <dbReference type="Proteomes" id="UP000433575"/>
    </source>
</evidence>
<reference evidence="4 5" key="1">
    <citation type="journal article" date="2019" name="Nat. Med.">
        <title>A library of human gut bacterial isolates paired with longitudinal multiomics data enables mechanistic microbiome research.</title>
        <authorList>
            <person name="Poyet M."/>
            <person name="Groussin M."/>
            <person name="Gibbons S.M."/>
            <person name="Avila-Pacheco J."/>
            <person name="Jiang X."/>
            <person name="Kearney S.M."/>
            <person name="Perrotta A.R."/>
            <person name="Berdy B."/>
            <person name="Zhao S."/>
            <person name="Lieberman T.D."/>
            <person name="Swanson P.K."/>
            <person name="Smith M."/>
            <person name="Roesemann S."/>
            <person name="Alexander J.E."/>
            <person name="Rich S.A."/>
            <person name="Livny J."/>
            <person name="Vlamakis H."/>
            <person name="Clish C."/>
            <person name="Bullock K."/>
            <person name="Deik A."/>
            <person name="Scott J."/>
            <person name="Pierce K.A."/>
            <person name="Xavier R.J."/>
            <person name="Alm E.J."/>
        </authorList>
    </citation>
    <scope>NUCLEOTIDE SEQUENCE [LARGE SCALE GENOMIC DNA]</scope>
    <source>
        <strain evidence="2 4">BIOML-A4</strain>
        <strain evidence="3 5">BIOML-A5</strain>
    </source>
</reference>
<comment type="caution">
    <text evidence="2">The sequence shown here is derived from an EMBL/GenBank/DDBJ whole genome shotgun (WGS) entry which is preliminary data.</text>
</comment>
<dbReference type="PANTHER" id="PTHR42951">
    <property type="entry name" value="METALLO-BETA-LACTAMASE DOMAIN-CONTAINING"/>
    <property type="match status" value="1"/>
</dbReference>
<protein>
    <submittedName>
        <fullName evidence="2">MBL fold metallo-hydrolase</fullName>
    </submittedName>
</protein>
<dbReference type="Proteomes" id="UP000480929">
    <property type="component" value="Unassembled WGS sequence"/>
</dbReference>
<dbReference type="AlphaFoldDB" id="A0A6N7S795"/>
<dbReference type="PANTHER" id="PTHR42951:SF22">
    <property type="entry name" value="METALLO BETA-LACTAMASE SUPERFAMILY LIPOPROTEIN"/>
    <property type="match status" value="1"/>
</dbReference>
<dbReference type="SUPFAM" id="SSF56281">
    <property type="entry name" value="Metallo-hydrolase/oxidoreductase"/>
    <property type="match status" value="1"/>
</dbReference>
<dbReference type="InterPro" id="IPR050855">
    <property type="entry name" value="NDM-1-like"/>
</dbReference>
<evidence type="ECO:0000313" key="5">
    <source>
        <dbReference type="Proteomes" id="UP000480929"/>
    </source>
</evidence>